<dbReference type="EMBL" id="MWWZ01000006">
    <property type="protein sequence ID" value="OZG68308.1"/>
    <property type="molecule type" value="Genomic_DNA"/>
</dbReference>
<keyword evidence="1" id="KW-0808">Transferase</keyword>
<dbReference type="GO" id="GO:0033969">
    <property type="term" value="F:gamma-glutamyl-gamma-aminobutyrate hydrolase activity"/>
    <property type="evidence" value="ECO:0007669"/>
    <property type="project" value="TreeGrafter"/>
</dbReference>
<dbReference type="CDD" id="cd01745">
    <property type="entry name" value="GATase1_2"/>
    <property type="match status" value="1"/>
</dbReference>
<protein>
    <submittedName>
        <fullName evidence="1">Amidotransferase</fullName>
    </submittedName>
</protein>
<gene>
    <name evidence="1" type="ORF">BEUL_1321</name>
</gene>
<proteinExistence type="predicted"/>
<organism evidence="1 2">
    <name type="scientific">Bifidobacterium eulemuris</name>
    <dbReference type="NCBI Taxonomy" id="1765219"/>
    <lineage>
        <taxon>Bacteria</taxon>
        <taxon>Bacillati</taxon>
        <taxon>Actinomycetota</taxon>
        <taxon>Actinomycetes</taxon>
        <taxon>Bifidobacteriales</taxon>
        <taxon>Bifidobacteriaceae</taxon>
        <taxon>Bifidobacterium</taxon>
    </lineage>
</organism>
<name>A0A261GA66_9BIFI</name>
<reference evidence="1 2" key="1">
    <citation type="journal article" date="2017" name="BMC Genomics">
        <title>Comparative genomic and phylogenomic analyses of the Bifidobacteriaceae family.</title>
        <authorList>
            <person name="Lugli G.A."/>
            <person name="Milani C."/>
            <person name="Turroni F."/>
            <person name="Duranti S."/>
            <person name="Mancabelli L."/>
            <person name="Mangifesta M."/>
            <person name="Ferrario C."/>
            <person name="Modesto M."/>
            <person name="Mattarelli P."/>
            <person name="Jiri K."/>
            <person name="van Sinderen D."/>
            <person name="Ventura M."/>
        </authorList>
    </citation>
    <scope>NUCLEOTIDE SEQUENCE [LARGE SCALE GENOMIC DNA]</scope>
    <source>
        <strain evidence="1 2">DSM 100216</strain>
    </source>
</reference>
<accession>A0A261GA66</accession>
<dbReference type="PANTHER" id="PTHR43235">
    <property type="entry name" value="GLUTAMINE AMIDOTRANSFERASE PB2B2.05-RELATED"/>
    <property type="match status" value="1"/>
</dbReference>
<dbReference type="InterPro" id="IPR029062">
    <property type="entry name" value="Class_I_gatase-like"/>
</dbReference>
<dbReference type="SUPFAM" id="SSF52317">
    <property type="entry name" value="Class I glutamine amidotransferase-like"/>
    <property type="match status" value="1"/>
</dbReference>
<dbReference type="GO" id="GO:0005829">
    <property type="term" value="C:cytosol"/>
    <property type="evidence" value="ECO:0007669"/>
    <property type="project" value="TreeGrafter"/>
</dbReference>
<dbReference type="Proteomes" id="UP000216057">
    <property type="component" value="Unassembled WGS sequence"/>
</dbReference>
<dbReference type="Gene3D" id="3.40.50.880">
    <property type="match status" value="1"/>
</dbReference>
<dbReference type="PANTHER" id="PTHR43235:SF1">
    <property type="entry name" value="GLUTAMINE AMIDOTRANSFERASE PB2B2.05-RELATED"/>
    <property type="match status" value="1"/>
</dbReference>
<dbReference type="AlphaFoldDB" id="A0A261GA66"/>
<dbReference type="GO" id="GO:0016740">
    <property type="term" value="F:transferase activity"/>
    <property type="evidence" value="ECO:0007669"/>
    <property type="project" value="UniProtKB-KW"/>
</dbReference>
<dbReference type="InterPro" id="IPR044668">
    <property type="entry name" value="PuuD-like"/>
</dbReference>
<dbReference type="PROSITE" id="PS51273">
    <property type="entry name" value="GATASE_TYPE_1"/>
    <property type="match status" value="1"/>
</dbReference>
<comment type="caution">
    <text evidence="1">The sequence shown here is derived from an EMBL/GenBank/DDBJ whole genome shotgun (WGS) entry which is preliminary data.</text>
</comment>
<dbReference type="GO" id="GO:0006598">
    <property type="term" value="P:polyamine catabolic process"/>
    <property type="evidence" value="ECO:0007669"/>
    <property type="project" value="TreeGrafter"/>
</dbReference>
<evidence type="ECO:0000313" key="2">
    <source>
        <dbReference type="Proteomes" id="UP000216057"/>
    </source>
</evidence>
<dbReference type="Pfam" id="PF07722">
    <property type="entry name" value="Peptidase_C26"/>
    <property type="match status" value="1"/>
</dbReference>
<sequence length="265" mass="29308">MRSVRQSKRPLPIVGVAPLWDDRLDSLWMLPGYFDGVIEAGGTPVMLPLTDDGERVEQLADMCDAILFTGGHDVDPALYGAAPGPHTTELCPARDRMETLLLRAALERDKPVLGICRGIQFLNAALGGTLWQDLPSERSCEIEHHGKPPYDRPVHTVQVVPDSPLASVLWKERDSERQQDEQSECGPFDEFHPAPYTLAVNSYHHQGIDRLAPSLAAMAHAPDGLVEAVYMPGKQFVWAVQWHPEFSHRVDANARAIFSAFVASC</sequence>
<evidence type="ECO:0000313" key="1">
    <source>
        <dbReference type="EMBL" id="OZG68308.1"/>
    </source>
</evidence>
<dbReference type="InterPro" id="IPR011697">
    <property type="entry name" value="Peptidase_C26"/>
</dbReference>